<dbReference type="AlphaFoldDB" id="A0A4R6Y3P6"/>
<keyword evidence="3" id="KW-1185">Reference proteome</keyword>
<comment type="caution">
    <text evidence="2">The sequence shown here is derived from an EMBL/GenBank/DDBJ whole genome shotgun (WGS) entry which is preliminary data.</text>
</comment>
<name>A0A4R6Y3P6_9BURK</name>
<evidence type="ECO:0000259" key="1">
    <source>
        <dbReference type="Pfam" id="PF10106"/>
    </source>
</evidence>
<evidence type="ECO:0000313" key="3">
    <source>
        <dbReference type="Proteomes" id="UP000294480"/>
    </source>
</evidence>
<dbReference type="RefSeq" id="WP_133621635.1">
    <property type="nucleotide sequence ID" value="NZ_SNZE01000053.1"/>
</dbReference>
<feature type="domain" description="DUF2345" evidence="1">
    <location>
        <begin position="2"/>
        <end position="51"/>
    </location>
</feature>
<sequence length="126" mass="13667">FKIISTKGSIELAAAEEILATAGGSYIKINKSGIEHGTPGTWFAWAATHGKPSEKSLSVAHLPKNYARKFEFKDENGNALVNKKYVVYKESGEAVRGVTDGEGKTQTFYSPAVEELTAHLILEVKP</sequence>
<accession>A0A4R6Y3P6</accession>
<evidence type="ECO:0000313" key="2">
    <source>
        <dbReference type="EMBL" id="TDR27028.1"/>
    </source>
</evidence>
<proteinExistence type="predicted"/>
<organism evidence="2 3">
    <name type="scientific">Hydromonas duriensis</name>
    <dbReference type="NCBI Taxonomy" id="1527608"/>
    <lineage>
        <taxon>Bacteria</taxon>
        <taxon>Pseudomonadati</taxon>
        <taxon>Pseudomonadota</taxon>
        <taxon>Betaproteobacteria</taxon>
        <taxon>Burkholderiales</taxon>
        <taxon>Burkholderiaceae</taxon>
        <taxon>Hydromonas</taxon>
    </lineage>
</organism>
<reference evidence="2 3" key="1">
    <citation type="submission" date="2019-03" db="EMBL/GenBank/DDBJ databases">
        <title>Genomic Encyclopedia of Type Strains, Phase IV (KMG-IV): sequencing the most valuable type-strain genomes for metagenomic binning, comparative biology and taxonomic classification.</title>
        <authorList>
            <person name="Goeker M."/>
        </authorList>
    </citation>
    <scope>NUCLEOTIDE SEQUENCE [LARGE SCALE GENOMIC DNA]</scope>
    <source>
        <strain evidence="2 3">DSM 102852</strain>
    </source>
</reference>
<dbReference type="Proteomes" id="UP000294480">
    <property type="component" value="Unassembled WGS sequence"/>
</dbReference>
<gene>
    <name evidence="2" type="ORF">DFR44_1536</name>
</gene>
<dbReference type="EMBL" id="SNZE01000053">
    <property type="protein sequence ID" value="TDR27028.1"/>
    <property type="molecule type" value="Genomic_DNA"/>
</dbReference>
<feature type="non-terminal residue" evidence="2">
    <location>
        <position position="1"/>
    </location>
</feature>
<dbReference type="OrthoDB" id="8590234at2"/>
<protein>
    <submittedName>
        <fullName evidence="2">Uncharacterized protein DUF2345</fullName>
    </submittedName>
</protein>
<dbReference type="InterPro" id="IPR018769">
    <property type="entry name" value="VgrG2_DUF2345"/>
</dbReference>
<dbReference type="Pfam" id="PF10106">
    <property type="entry name" value="DUF2345"/>
    <property type="match status" value="1"/>
</dbReference>